<dbReference type="Proteomes" id="UP001648503">
    <property type="component" value="Unassembled WGS sequence"/>
</dbReference>
<feature type="non-terminal residue" evidence="1">
    <location>
        <position position="1"/>
    </location>
</feature>
<accession>A0ABQ8EV73</accession>
<organism evidence="1 2">
    <name type="scientific">Batrachochytrium salamandrivorans</name>
    <dbReference type="NCBI Taxonomy" id="1357716"/>
    <lineage>
        <taxon>Eukaryota</taxon>
        <taxon>Fungi</taxon>
        <taxon>Fungi incertae sedis</taxon>
        <taxon>Chytridiomycota</taxon>
        <taxon>Chytridiomycota incertae sedis</taxon>
        <taxon>Chytridiomycetes</taxon>
        <taxon>Rhizophydiales</taxon>
        <taxon>Rhizophydiales incertae sedis</taxon>
        <taxon>Batrachochytrium</taxon>
    </lineage>
</organism>
<evidence type="ECO:0000313" key="1">
    <source>
        <dbReference type="EMBL" id="KAH6585803.1"/>
    </source>
</evidence>
<comment type="caution">
    <text evidence="1">The sequence shown here is derived from an EMBL/GenBank/DDBJ whole genome shotgun (WGS) entry which is preliminary data.</text>
</comment>
<evidence type="ECO:0000313" key="2">
    <source>
        <dbReference type="Proteomes" id="UP001648503"/>
    </source>
</evidence>
<sequence>KQMDEYNSENRDQMQVSPGTCYNKKILARQSIEACRDAENLLAASFDIENDISKLTEIMFKSKGPEESVFGQTREEFVDSRNKHVDKMEFMQRYCTHTKELQITLGWQPLSSRVGEVFKSFRENL</sequence>
<keyword evidence="2" id="KW-1185">Reference proteome</keyword>
<name>A0ABQ8EV73_9FUNG</name>
<dbReference type="EMBL" id="JAFCIX010000578">
    <property type="protein sequence ID" value="KAH6585803.1"/>
    <property type="molecule type" value="Genomic_DNA"/>
</dbReference>
<reference evidence="1 2" key="1">
    <citation type="submission" date="2021-02" db="EMBL/GenBank/DDBJ databases">
        <title>Variation within the Batrachochytrium salamandrivorans European outbreak.</title>
        <authorList>
            <person name="Kelly M."/>
            <person name="Pasmans F."/>
            <person name="Shea T.P."/>
            <person name="Munoz J.F."/>
            <person name="Carranza S."/>
            <person name="Cuomo C.A."/>
            <person name="Martel A."/>
        </authorList>
    </citation>
    <scope>NUCLEOTIDE SEQUENCE [LARGE SCALE GENOMIC DNA]</scope>
    <source>
        <strain evidence="1 2">AMFP18/2</strain>
    </source>
</reference>
<protein>
    <submittedName>
        <fullName evidence="1">Uncharacterized protein</fullName>
    </submittedName>
</protein>
<proteinExistence type="predicted"/>
<gene>
    <name evidence="1" type="ORF">BASA50_000964</name>
</gene>